<gene>
    <name evidence="2" type="ORF">KGMB01110_05500</name>
</gene>
<accession>A0A391NXM2</accession>
<comment type="caution">
    <text evidence="2">The sequence shown here is derived from an EMBL/GenBank/DDBJ whole genome shotgun (WGS) entry which is preliminary data.</text>
</comment>
<evidence type="ECO:0000313" key="2">
    <source>
        <dbReference type="EMBL" id="GCA66114.1"/>
    </source>
</evidence>
<dbReference type="Pfam" id="PF02559">
    <property type="entry name" value="CarD_TRCF_RID"/>
    <property type="match status" value="1"/>
</dbReference>
<organism evidence="2 3">
    <name type="scientific">Mediterraneibacter butyricigenes</name>
    <dbReference type="NCBI Taxonomy" id="2316025"/>
    <lineage>
        <taxon>Bacteria</taxon>
        <taxon>Bacillati</taxon>
        <taxon>Bacillota</taxon>
        <taxon>Clostridia</taxon>
        <taxon>Lachnospirales</taxon>
        <taxon>Lachnospiraceae</taxon>
        <taxon>Mediterraneibacter</taxon>
    </lineage>
</organism>
<dbReference type="AlphaFoldDB" id="A0A391NXM2"/>
<keyword evidence="3" id="KW-1185">Reference proteome</keyword>
<dbReference type="SMART" id="SM01058">
    <property type="entry name" value="CarD_TRCF"/>
    <property type="match status" value="1"/>
</dbReference>
<dbReference type="Proteomes" id="UP000265643">
    <property type="component" value="Unassembled WGS sequence"/>
</dbReference>
<evidence type="ECO:0000259" key="1">
    <source>
        <dbReference type="SMART" id="SM01058"/>
    </source>
</evidence>
<dbReference type="InterPro" id="IPR036101">
    <property type="entry name" value="CarD-like/TRCF_RID_sf"/>
</dbReference>
<dbReference type="EMBL" id="BHGK01000001">
    <property type="protein sequence ID" value="GCA66114.1"/>
    <property type="molecule type" value="Genomic_DNA"/>
</dbReference>
<feature type="domain" description="CarD-like/TRCF RNAP-interacting" evidence="1">
    <location>
        <begin position="1"/>
        <end position="112"/>
    </location>
</feature>
<dbReference type="Gene3D" id="1.20.58.1290">
    <property type="entry name" value="CarD-like, C-terminal domain"/>
    <property type="match status" value="1"/>
</dbReference>
<dbReference type="InterPro" id="IPR003711">
    <property type="entry name" value="CarD-like/TRCF_RID"/>
</dbReference>
<dbReference type="Gene3D" id="2.40.10.170">
    <property type="match status" value="1"/>
</dbReference>
<dbReference type="SUPFAM" id="SSF141259">
    <property type="entry name" value="CarD-like"/>
    <property type="match status" value="1"/>
</dbReference>
<dbReference type="RefSeq" id="WP_119299053.1">
    <property type="nucleotide sequence ID" value="NZ_BHGK01000001.1"/>
</dbReference>
<protein>
    <submittedName>
        <fullName evidence="2">CarD family transcriptional regulator</fullName>
    </submittedName>
</protein>
<name>A0A391NXM2_9FIRM</name>
<dbReference type="InterPro" id="IPR042215">
    <property type="entry name" value="CarD-like_C"/>
</dbReference>
<reference evidence="3" key="1">
    <citation type="submission" date="2018-09" db="EMBL/GenBank/DDBJ databases">
        <title>Draft Genome Sequence of Mediterraneibacter sp. KCTC 15684.</title>
        <authorList>
            <person name="Kim J.S."/>
            <person name="Han K.I."/>
            <person name="Suh M.K."/>
            <person name="Lee K.C."/>
            <person name="Eom M.K."/>
            <person name="Lee J.H."/>
            <person name="Park S.H."/>
            <person name="Kang S.W."/>
            <person name="Park J.E."/>
            <person name="Oh B.S."/>
            <person name="Yu S.Y."/>
            <person name="Choi S.H."/>
            <person name="Lee D.H."/>
            <person name="Yoon H."/>
            <person name="Kim B."/>
            <person name="Yang S.J."/>
            <person name="Lee J.S."/>
        </authorList>
    </citation>
    <scope>NUCLEOTIDE SEQUENCE [LARGE SCALE GENOMIC DNA]</scope>
    <source>
        <strain evidence="3">KCTC 15684</strain>
    </source>
</reference>
<proteinExistence type="predicted"/>
<sequence length="168" mass="19487">MFKIGDWLIYGGKGVCKVIGIGPLESAKSGSDRLYYTLEPMGSGSRVFTPVDNQKVIMRPIISKEDALELIDHMEEIDLLWITDEKHREDHYKEALRTCDCREWIKMIKTIYTRKQKRLQQGKKMTSSDERFFKIAEDHLYNEFGLALGMESGEVETFITERVEQSIS</sequence>
<evidence type="ECO:0000313" key="3">
    <source>
        <dbReference type="Proteomes" id="UP000265643"/>
    </source>
</evidence>